<evidence type="ECO:0000313" key="5">
    <source>
        <dbReference type="Proteomes" id="UP000008068"/>
    </source>
</evidence>
<proteinExistence type="predicted"/>
<dbReference type="InParanoid" id="G0N7W8"/>
<dbReference type="InterPro" id="IPR000210">
    <property type="entry name" value="BTB/POZ_dom"/>
</dbReference>
<evidence type="ECO:0000259" key="2">
    <source>
        <dbReference type="Pfam" id="PF00651"/>
    </source>
</evidence>
<dbReference type="eggNOG" id="ENOG502TK21">
    <property type="taxonomic scope" value="Eukaryota"/>
</dbReference>
<dbReference type="InterPro" id="IPR002083">
    <property type="entry name" value="MATH/TRAF_dom"/>
</dbReference>
<dbReference type="EMBL" id="GL379848">
    <property type="protein sequence ID" value="EGT54816.1"/>
    <property type="molecule type" value="Genomic_DNA"/>
</dbReference>
<dbReference type="Pfam" id="PF00917">
    <property type="entry name" value="MATH"/>
    <property type="match status" value="1"/>
</dbReference>
<accession>G0N7W8</accession>
<dbReference type="InterPro" id="IPR052664">
    <property type="entry name" value="BTB-MATH_domain_protein"/>
</dbReference>
<feature type="region of interest" description="Disordered" evidence="1">
    <location>
        <begin position="334"/>
        <end position="406"/>
    </location>
</feature>
<sequence length="754" mass="86271">MSFDKDLMNMPLILRLEKPQTEKKFVLQELGHFRKVLHEESEYVSKEEEYFNLFWSILIKKSKNPQNPSLRVFLRCRNTTGAPQQQMDVSLNFQFWGYSILRKELDLDVRFAGKGSVEDRGGKLCRWKDLKLTRKEYEETQTFPRIPDEQLKKEKLWGAIGKEQNKNKLPHAIRISVRIKETELLTDDFLKAVDLAKEHKFEVGSRTFFAPKMLHKNVRHARNEKKLKESVDPVDFQNLLRVVSSHTAEIDDNNVEGLLVVSSILNVRDIHEKCKRFIKDGSQKSLEKKFQLVLQYGWEALKSQCILRFESAEQMYNAIPSYLQTTQASAAQEDWEEKLKAHQRAPKGLKQEIKEEVDEDGPVPKKRRIDGRAGHDSKTSKSKIPMVPIKREAVSPPPPTNSRSLLVPKRECADDYENAGFTPTIKKAKYEVPSSRVKGKAGVDQSARGSGVAPRSRPQTNGHRKIVSEIESLNMSEEDIKRFAESSETAERLIACLDETSMEELDDETSKLSNDVLFNVLSTIVQRFNMQHPEDKVGLFGFEMATSEGVNIANQLLCNENGDCRRFILPVHTRRRGEGETYEKEHFALVYFEKGTPGHILYADSARFFHLPDEKIKRIARELGMPGVKVEKLGTNRIPLQILENSCGVHVAAICHVFLELGHYFPAIHVDAELLRQQMVTFTKKAHSVKKDYAVEIGVKTNWSRKRVNVTGGEAKENGSKEQVALNAQPQKRVFHPFNIEQILKPSENARGSQ</sequence>
<gene>
    <name evidence="4" type="ORF">CAEBREN_20855</name>
</gene>
<protein>
    <submittedName>
        <fullName evidence="4">Uncharacterized protein</fullName>
    </submittedName>
</protein>
<feature type="compositionally biased region" description="Basic and acidic residues" evidence="1">
    <location>
        <begin position="370"/>
        <end position="379"/>
    </location>
</feature>
<feature type="domain" description="MATH" evidence="3">
    <location>
        <begin position="37"/>
        <end position="130"/>
    </location>
</feature>
<organism evidence="5">
    <name type="scientific">Caenorhabditis brenneri</name>
    <name type="common">Nematode worm</name>
    <dbReference type="NCBI Taxonomy" id="135651"/>
    <lineage>
        <taxon>Eukaryota</taxon>
        <taxon>Metazoa</taxon>
        <taxon>Ecdysozoa</taxon>
        <taxon>Nematoda</taxon>
        <taxon>Chromadorea</taxon>
        <taxon>Rhabditida</taxon>
        <taxon>Rhabditina</taxon>
        <taxon>Rhabditomorpha</taxon>
        <taxon>Rhabditoidea</taxon>
        <taxon>Rhabditidae</taxon>
        <taxon>Peloderinae</taxon>
        <taxon>Caenorhabditis</taxon>
    </lineage>
</organism>
<dbReference type="AlphaFoldDB" id="G0N7W8"/>
<dbReference type="HOGENOM" id="CLU_369296_0_0_1"/>
<dbReference type="Pfam" id="PF00651">
    <property type="entry name" value="BTB"/>
    <property type="match status" value="1"/>
</dbReference>
<evidence type="ECO:0000256" key="1">
    <source>
        <dbReference type="SAM" id="MobiDB-lite"/>
    </source>
</evidence>
<evidence type="ECO:0000259" key="3">
    <source>
        <dbReference type="Pfam" id="PF00917"/>
    </source>
</evidence>
<evidence type="ECO:0000313" key="4">
    <source>
        <dbReference type="EMBL" id="EGT54816.1"/>
    </source>
</evidence>
<feature type="region of interest" description="Disordered" evidence="1">
    <location>
        <begin position="431"/>
        <end position="465"/>
    </location>
</feature>
<dbReference type="PANTHER" id="PTHR22743:SF165">
    <property type="entry name" value="BTB AND MATH DOMAIN CONTAINING-RELATED"/>
    <property type="match status" value="1"/>
</dbReference>
<dbReference type="InterPro" id="IPR011333">
    <property type="entry name" value="SKP1/BTB/POZ_sf"/>
</dbReference>
<dbReference type="Proteomes" id="UP000008068">
    <property type="component" value="Unassembled WGS sequence"/>
</dbReference>
<feature type="domain" description="BTB" evidence="2">
    <location>
        <begin position="212"/>
        <end position="280"/>
    </location>
</feature>
<reference evidence="5" key="1">
    <citation type="submission" date="2011-07" db="EMBL/GenBank/DDBJ databases">
        <authorList>
            <consortium name="Caenorhabditis brenneri Sequencing and Analysis Consortium"/>
            <person name="Wilson R.K."/>
        </authorList>
    </citation>
    <scope>NUCLEOTIDE SEQUENCE [LARGE SCALE GENOMIC DNA]</scope>
    <source>
        <strain evidence="5">PB2801</strain>
    </source>
</reference>
<dbReference type="PANTHER" id="PTHR22743">
    <property type="entry name" value="MEPRIN/TRAF-LIKE MATH FAMILY-C.ELEGANS"/>
    <property type="match status" value="1"/>
</dbReference>
<name>G0N7W8_CAEBE</name>
<dbReference type="SUPFAM" id="SSF54695">
    <property type="entry name" value="POZ domain"/>
    <property type="match status" value="1"/>
</dbReference>
<dbReference type="Gene3D" id="3.30.710.10">
    <property type="entry name" value="Potassium Channel Kv1.1, Chain A"/>
    <property type="match status" value="1"/>
</dbReference>
<keyword evidence="5" id="KW-1185">Reference proteome</keyword>